<protein>
    <submittedName>
        <fullName evidence="1">Uncharacterized protein</fullName>
    </submittedName>
</protein>
<comment type="caution">
    <text evidence="1">The sequence shown here is derived from an EMBL/GenBank/DDBJ whole genome shotgun (WGS) entry which is preliminary data.</text>
</comment>
<reference evidence="1 2" key="1">
    <citation type="journal article" date="2021" name="Hortic Res">
        <title>High-quality reference genome and annotation aids understanding of berry development for evergreen blueberry (Vaccinium darrowii).</title>
        <authorList>
            <person name="Yu J."/>
            <person name="Hulse-Kemp A.M."/>
            <person name="Babiker E."/>
            <person name="Staton M."/>
        </authorList>
    </citation>
    <scope>NUCLEOTIDE SEQUENCE [LARGE SCALE GENOMIC DNA]</scope>
    <source>
        <strain evidence="2">cv. NJ 8807/NJ 8810</strain>
        <tissue evidence="1">Young leaf</tissue>
    </source>
</reference>
<name>A0ACB7XMV8_9ERIC</name>
<keyword evidence="2" id="KW-1185">Reference proteome</keyword>
<gene>
    <name evidence="1" type="ORF">Vadar_033516</name>
</gene>
<evidence type="ECO:0000313" key="2">
    <source>
        <dbReference type="Proteomes" id="UP000828048"/>
    </source>
</evidence>
<proteinExistence type="predicted"/>
<accession>A0ACB7XMV8</accession>
<evidence type="ECO:0000313" key="1">
    <source>
        <dbReference type="EMBL" id="KAH7841728.1"/>
    </source>
</evidence>
<dbReference type="EMBL" id="CM037160">
    <property type="protein sequence ID" value="KAH7841728.1"/>
    <property type="molecule type" value="Genomic_DNA"/>
</dbReference>
<sequence length="331" mass="37456">MDSEDSVLFTIFVDNLPEDVGLIWLRNFFNQYGVVVDAYIPIKRSKVTKRRFGFVRYNCASSAEVAISKANGFWIEDRKLFVKWAAFDVRRNKPIQNKVDQVLSNGNGTTTREHKNLVGFGLSFADVVVGRNRSKPIRPSVRVSVDGNKWLDRSAVGWLASPRSMDSLRQGFIADGFPNIQLRDMGGNLVLLTFSTLEEMCSMLEESHLCWLKNWFDDVKKWSPDLKLEIKREDDVSDEVEFNKENVVEGTNPDCCNKSMEGGDESRINVDVDPFMEPDLIGRKTDDSTSNSDSLMGDSNEENESFEDTAAARHLINTMEDVEELDALGVL</sequence>
<organism evidence="1 2">
    <name type="scientific">Vaccinium darrowii</name>
    <dbReference type="NCBI Taxonomy" id="229202"/>
    <lineage>
        <taxon>Eukaryota</taxon>
        <taxon>Viridiplantae</taxon>
        <taxon>Streptophyta</taxon>
        <taxon>Embryophyta</taxon>
        <taxon>Tracheophyta</taxon>
        <taxon>Spermatophyta</taxon>
        <taxon>Magnoliopsida</taxon>
        <taxon>eudicotyledons</taxon>
        <taxon>Gunneridae</taxon>
        <taxon>Pentapetalae</taxon>
        <taxon>asterids</taxon>
        <taxon>Ericales</taxon>
        <taxon>Ericaceae</taxon>
        <taxon>Vaccinioideae</taxon>
        <taxon>Vaccinieae</taxon>
        <taxon>Vaccinium</taxon>
    </lineage>
</organism>
<dbReference type="Proteomes" id="UP000828048">
    <property type="component" value="Chromosome 10"/>
</dbReference>